<dbReference type="Gene3D" id="1.25.40.20">
    <property type="entry name" value="Ankyrin repeat-containing domain"/>
    <property type="match status" value="3"/>
</dbReference>
<dbReference type="InterPro" id="IPR002110">
    <property type="entry name" value="Ankyrin_rpt"/>
</dbReference>
<dbReference type="Pfam" id="PF12796">
    <property type="entry name" value="Ank_2"/>
    <property type="match status" value="2"/>
</dbReference>
<dbReference type="SMART" id="SM00248">
    <property type="entry name" value="ANK"/>
    <property type="match status" value="10"/>
</dbReference>
<dbReference type="PROSITE" id="PS51419">
    <property type="entry name" value="RAB"/>
    <property type="match status" value="1"/>
</dbReference>
<dbReference type="Pfam" id="PF13637">
    <property type="entry name" value="Ank_4"/>
    <property type="match status" value="1"/>
</dbReference>
<gene>
    <name evidence="4" type="ORF">TKK_007110</name>
</gene>
<name>A0ABD2X3J5_9HYME</name>
<reference evidence="4 5" key="1">
    <citation type="journal article" date="2024" name="bioRxiv">
        <title>A reference genome for Trichogramma kaykai: A tiny desert-dwelling parasitoid wasp with competing sex-ratio distorters.</title>
        <authorList>
            <person name="Culotta J."/>
            <person name="Lindsey A.R."/>
        </authorList>
    </citation>
    <scope>NUCLEOTIDE SEQUENCE [LARGE SCALE GENOMIC DNA]</scope>
    <source>
        <strain evidence="4 5">KSX58</strain>
    </source>
</reference>
<evidence type="ECO:0000313" key="5">
    <source>
        <dbReference type="Proteomes" id="UP001627154"/>
    </source>
</evidence>
<feature type="repeat" description="ANK" evidence="3">
    <location>
        <begin position="201"/>
        <end position="237"/>
    </location>
</feature>
<feature type="repeat" description="ANK" evidence="3">
    <location>
        <begin position="427"/>
        <end position="459"/>
    </location>
</feature>
<dbReference type="SMART" id="SM00174">
    <property type="entry name" value="RHO"/>
    <property type="match status" value="1"/>
</dbReference>
<dbReference type="PRINTS" id="PR00449">
    <property type="entry name" value="RASTRNSFRMNG"/>
</dbReference>
<dbReference type="InterPro" id="IPR027417">
    <property type="entry name" value="P-loop_NTPase"/>
</dbReference>
<dbReference type="InterPro" id="IPR001806">
    <property type="entry name" value="Small_GTPase"/>
</dbReference>
<dbReference type="Gene3D" id="3.40.50.300">
    <property type="entry name" value="P-loop containing nucleotide triphosphate hydrolases"/>
    <property type="match status" value="2"/>
</dbReference>
<keyword evidence="5" id="KW-1185">Reference proteome</keyword>
<dbReference type="InterPro" id="IPR036770">
    <property type="entry name" value="Ankyrin_rpt-contain_sf"/>
</dbReference>
<dbReference type="SUPFAM" id="SSF52540">
    <property type="entry name" value="P-loop containing nucleoside triphosphate hydrolases"/>
    <property type="match status" value="2"/>
</dbReference>
<organism evidence="4 5">
    <name type="scientific">Trichogramma kaykai</name>
    <dbReference type="NCBI Taxonomy" id="54128"/>
    <lineage>
        <taxon>Eukaryota</taxon>
        <taxon>Metazoa</taxon>
        <taxon>Ecdysozoa</taxon>
        <taxon>Arthropoda</taxon>
        <taxon>Hexapoda</taxon>
        <taxon>Insecta</taxon>
        <taxon>Pterygota</taxon>
        <taxon>Neoptera</taxon>
        <taxon>Endopterygota</taxon>
        <taxon>Hymenoptera</taxon>
        <taxon>Apocrita</taxon>
        <taxon>Proctotrupomorpha</taxon>
        <taxon>Chalcidoidea</taxon>
        <taxon>Trichogrammatidae</taxon>
        <taxon>Trichogramma</taxon>
    </lineage>
</organism>
<comment type="caution">
    <text evidence="4">The sequence shown here is derived from an EMBL/GenBank/DDBJ whole genome shotgun (WGS) entry which is preliminary data.</text>
</comment>
<dbReference type="SMART" id="SM00175">
    <property type="entry name" value="RAB"/>
    <property type="match status" value="1"/>
</dbReference>
<evidence type="ECO:0000256" key="2">
    <source>
        <dbReference type="ARBA" id="ARBA00023043"/>
    </source>
</evidence>
<evidence type="ECO:0000313" key="4">
    <source>
        <dbReference type="EMBL" id="KAL3399886.1"/>
    </source>
</evidence>
<protein>
    <submittedName>
        <fullName evidence="4">Uncharacterized protein</fullName>
    </submittedName>
</protein>
<dbReference type="PROSITE" id="PS51421">
    <property type="entry name" value="RAS"/>
    <property type="match status" value="1"/>
</dbReference>
<dbReference type="Pfam" id="PF00023">
    <property type="entry name" value="Ank"/>
    <property type="match status" value="1"/>
</dbReference>
<dbReference type="Pfam" id="PF00071">
    <property type="entry name" value="Ras"/>
    <property type="match status" value="2"/>
</dbReference>
<sequence>MPEQSNDYRVVVFGAGGVGKSSLVLRFVRGTFRESYVPTIEDTYRQSLRAKVNWEIAAERRQFLYDVEPLFNDWHIQVPNLRDFFSPREIDWLLENFVKSSEPKKLVEFVVRTGYVDEPELDEGGRPVLRRTTPIHLAARRVNCHDVIGELFKIYNRFDVNYISLRGDSTHFHLACRFGCDDAVARFLERGQDPNCLVLETGDKPLHLALANLHGEDGKKVVDLLLKNGANPNSANANGSTPLHVICQDDRDDYVAVKMLLELSRKYNQWVHLNIRDGSGNAPVHWAVRRGNCRVFQLLLKKGADPNRTDKDGSTPLHIICEQYQDNDVFLNPFLEDYKVNVNAQDKRGNTALHFALRNNNYKLVQSLLYNKANPNLANGQRLRPLHIICRRTVEEDYLLDTFFRTMKVIPEPQRGATVEVDAPDNLNRTMLQWAMANGFKRIAETLLRNGADPNLANAEGSTPLHRICTSDSDDIDMLEKFFAVCRDIKRTVQVDAVDALGHTPLQRAVANLKPKIIDVLLRNDPDLSEFKFPETDYFATEFQPDRLNIETDALKVAFRALAVIKQLEDKDYKLDRRAALQIMKLFNKYGLFGESHRAARTDLETCLNEDEEFSNRLNTIKINPNLSLYKLTQLLPKEAKNRLTFENYLDLAHSNKLSELSARHRTACVVYLFQKLSRGFALPYAAITLTELTNERMPLDCTCVCTFLHEQLFFCQPHTASFVDAPYIESEERLVAAAAAAAAVEKLLTRSQKSELNVNLQVCTLRGDNEAAAAFAASTPGGGVYKRFLELGTLLLQHDSLCSDIARAIPRCVISCNKNICTLQITDTTGSHQFPAMQRLSISKGHAFILVYSVSSRQSFEELRPIWAVIRDIKGQDISQIPIMLVGNKCDESPSRREVTQSEGQAEADSWGCGFLETSAKTNHNVNALFRDLLTLEKNRSVSLQPVQSNNAISLKEKCALM</sequence>
<feature type="repeat" description="ANK" evidence="3">
    <location>
        <begin position="348"/>
        <end position="380"/>
    </location>
</feature>
<dbReference type="SUPFAM" id="SSF48403">
    <property type="entry name" value="Ankyrin repeat"/>
    <property type="match status" value="1"/>
</dbReference>
<dbReference type="PANTHER" id="PTHR24198">
    <property type="entry name" value="ANKYRIN REPEAT AND PROTEIN KINASE DOMAIN-CONTAINING PROTEIN"/>
    <property type="match status" value="1"/>
</dbReference>
<keyword evidence="2 3" id="KW-0040">ANK repeat</keyword>
<feature type="repeat" description="ANK" evidence="3">
    <location>
        <begin position="279"/>
        <end position="311"/>
    </location>
</feature>
<dbReference type="PROSITE" id="PS50088">
    <property type="entry name" value="ANK_REPEAT"/>
    <property type="match status" value="4"/>
</dbReference>
<dbReference type="PROSITE" id="PS50297">
    <property type="entry name" value="ANK_REP_REGION"/>
    <property type="match status" value="3"/>
</dbReference>
<dbReference type="SMART" id="SM00173">
    <property type="entry name" value="RAS"/>
    <property type="match status" value="1"/>
</dbReference>
<accession>A0ABD2X3J5</accession>
<dbReference type="PANTHER" id="PTHR24198:SF165">
    <property type="entry name" value="ANKYRIN REPEAT-CONTAINING PROTEIN-RELATED"/>
    <property type="match status" value="1"/>
</dbReference>
<dbReference type="EMBL" id="JBJJXI010000055">
    <property type="protein sequence ID" value="KAL3399886.1"/>
    <property type="molecule type" value="Genomic_DNA"/>
</dbReference>
<keyword evidence="1" id="KW-0677">Repeat</keyword>
<evidence type="ECO:0000256" key="3">
    <source>
        <dbReference type="PROSITE-ProRule" id="PRU00023"/>
    </source>
</evidence>
<proteinExistence type="predicted"/>
<dbReference type="AlphaFoldDB" id="A0ABD2X3J5"/>
<dbReference type="Proteomes" id="UP001627154">
    <property type="component" value="Unassembled WGS sequence"/>
</dbReference>
<evidence type="ECO:0000256" key="1">
    <source>
        <dbReference type="ARBA" id="ARBA00022737"/>
    </source>
</evidence>